<comment type="caution">
    <text evidence="2">The sequence shown here is derived from an EMBL/GenBank/DDBJ whole genome shotgun (WGS) entry which is preliminary data.</text>
</comment>
<proteinExistence type="predicted"/>
<evidence type="ECO:0000313" key="2">
    <source>
        <dbReference type="EMBL" id="OMJ71826.1"/>
    </source>
</evidence>
<dbReference type="Proteomes" id="UP000187209">
    <property type="component" value="Unassembled WGS sequence"/>
</dbReference>
<organism evidence="2 3">
    <name type="scientific">Stentor coeruleus</name>
    <dbReference type="NCBI Taxonomy" id="5963"/>
    <lineage>
        <taxon>Eukaryota</taxon>
        <taxon>Sar</taxon>
        <taxon>Alveolata</taxon>
        <taxon>Ciliophora</taxon>
        <taxon>Postciliodesmatophora</taxon>
        <taxon>Heterotrichea</taxon>
        <taxon>Heterotrichida</taxon>
        <taxon>Stentoridae</taxon>
        <taxon>Stentor</taxon>
    </lineage>
</organism>
<dbReference type="Gene3D" id="1.20.5.190">
    <property type="match status" value="1"/>
</dbReference>
<feature type="region of interest" description="Disordered" evidence="1">
    <location>
        <begin position="364"/>
        <end position="394"/>
    </location>
</feature>
<sequence>MFIKSGFRSTRALLNPNLAHSKASLSSTGKSLNLTANCSRIFRNASSTRSKCLNNSFNTSQRLQKSLVAIRAKKIETQSIRNYLIEKKHRKLIIKQNFQAVNRKFKDAAIKIQKNFRGYLVRKRYKTEIQSYTKGVLAQNLSIMRNRVKEIWDNLFNMTDSAVLIQKCVRRFIQLKRYRKYIKLNKIFTKRYKNICKQTFEIFSEYIQESKNYDAKLIIESKLEGIKQRLDFIRIKEYWNKCKYNWKVIQKHYGLIIAEDPLEVPTHIVIITPEGEHDKDVLIVRNKQNSKIKRMKSRKKIKIPTIKSSACTPCSRSSCKNDSVNLFDESIEITNSKSKNDLSKHNKFNNEALVIPNEFAKNTKGNLKSSRETLKSHNDSDKKDKDETTKNIDTNKIKKSSRKFLKDTVESFTGKEQKVTKTPKKSFKSLEKSLRDIDKNFLPINNERKSKENGRLFTVSTEKKIKDINSDQISSKQNEKMEEVSVAQFSQEKEMLSKSLGKSTENYSSENFLAKSKGVEAHFQKITKKNSNDDEIKNLNPRQSLIKSLKNISKTIHTPENPQKEIKKKNDNVKNIRKESLITSVNNKSSENNLTKFTVDLPIERIKVMLGDVKINEEDKQTLLEELREFCNN</sequence>
<dbReference type="AlphaFoldDB" id="A0A1R2B502"/>
<reference evidence="2 3" key="1">
    <citation type="submission" date="2016-11" db="EMBL/GenBank/DDBJ databases">
        <title>The macronuclear genome of Stentor coeruleus: a giant cell with tiny introns.</title>
        <authorList>
            <person name="Slabodnick M."/>
            <person name="Ruby J.G."/>
            <person name="Reiff S.B."/>
            <person name="Swart E.C."/>
            <person name="Gosai S."/>
            <person name="Prabakaran S."/>
            <person name="Witkowska E."/>
            <person name="Larue G.E."/>
            <person name="Fisher S."/>
            <person name="Freeman R.M."/>
            <person name="Gunawardena J."/>
            <person name="Chu W."/>
            <person name="Stover N.A."/>
            <person name="Gregory B.D."/>
            <person name="Nowacki M."/>
            <person name="Derisi J."/>
            <person name="Roy S.W."/>
            <person name="Marshall W.F."/>
            <person name="Sood P."/>
        </authorList>
    </citation>
    <scope>NUCLEOTIDE SEQUENCE [LARGE SCALE GENOMIC DNA]</scope>
    <source>
        <strain evidence="2">WM001</strain>
    </source>
</reference>
<gene>
    <name evidence="2" type="ORF">SteCoe_29861</name>
</gene>
<dbReference type="Pfam" id="PF00612">
    <property type="entry name" value="IQ"/>
    <property type="match status" value="2"/>
</dbReference>
<keyword evidence="3" id="KW-1185">Reference proteome</keyword>
<dbReference type="InterPro" id="IPR000048">
    <property type="entry name" value="IQ_motif_EF-hand-BS"/>
</dbReference>
<evidence type="ECO:0000256" key="1">
    <source>
        <dbReference type="SAM" id="MobiDB-lite"/>
    </source>
</evidence>
<dbReference type="EMBL" id="MPUH01000953">
    <property type="protein sequence ID" value="OMJ71826.1"/>
    <property type="molecule type" value="Genomic_DNA"/>
</dbReference>
<protein>
    <recommendedName>
        <fullName evidence="4">IQ calmodulin-binding motif family protein</fullName>
    </recommendedName>
</protein>
<dbReference type="SMART" id="SM00015">
    <property type="entry name" value="IQ"/>
    <property type="match status" value="2"/>
</dbReference>
<name>A0A1R2B502_9CILI</name>
<feature type="compositionally biased region" description="Basic and acidic residues" evidence="1">
    <location>
        <begin position="369"/>
        <end position="394"/>
    </location>
</feature>
<accession>A0A1R2B502</accession>
<evidence type="ECO:0008006" key="4">
    <source>
        <dbReference type="Google" id="ProtNLM"/>
    </source>
</evidence>
<evidence type="ECO:0000313" key="3">
    <source>
        <dbReference type="Proteomes" id="UP000187209"/>
    </source>
</evidence>
<dbReference type="PROSITE" id="PS50096">
    <property type="entry name" value="IQ"/>
    <property type="match status" value="1"/>
</dbReference>